<dbReference type="AlphaFoldDB" id="A0A2Z2KAW7"/>
<proteinExistence type="predicted"/>
<dbReference type="RefSeq" id="WP_087914103.1">
    <property type="nucleotide sequence ID" value="NZ_CP021780.1"/>
</dbReference>
<accession>A0A2Z2KAW7</accession>
<dbReference type="Proteomes" id="UP000249890">
    <property type="component" value="Chromosome"/>
</dbReference>
<gene>
    <name evidence="1" type="ORF">B9T62_04285</name>
</gene>
<reference evidence="1 2" key="1">
    <citation type="submission" date="2017-06" db="EMBL/GenBank/DDBJ databases">
        <title>Complete genome sequence of Paenibacillus donghaensis KCTC 13049T isolated from East Sea sediment, South Korea.</title>
        <authorList>
            <person name="Jung B.K."/>
            <person name="Hong S.-J."/>
            <person name="Shin J.-H."/>
        </authorList>
    </citation>
    <scope>NUCLEOTIDE SEQUENCE [LARGE SCALE GENOMIC DNA]</scope>
    <source>
        <strain evidence="1 2">KCTC 13049</strain>
    </source>
</reference>
<dbReference type="KEGG" id="pdh:B9T62_04285"/>
<sequence length="64" mass="7097">MDKYKSKLAELLKQGEELIVIRLLAKGTDDELVQDTADVFQSVAPDKVETTELFGLGSYVVIKP</sequence>
<protein>
    <submittedName>
        <fullName evidence="1">Uncharacterized protein</fullName>
    </submittedName>
</protein>
<evidence type="ECO:0000313" key="1">
    <source>
        <dbReference type="EMBL" id="ASA20080.1"/>
    </source>
</evidence>
<evidence type="ECO:0000313" key="2">
    <source>
        <dbReference type="Proteomes" id="UP000249890"/>
    </source>
</evidence>
<organism evidence="1 2">
    <name type="scientific">Paenibacillus donghaensis</name>
    <dbReference type="NCBI Taxonomy" id="414771"/>
    <lineage>
        <taxon>Bacteria</taxon>
        <taxon>Bacillati</taxon>
        <taxon>Bacillota</taxon>
        <taxon>Bacilli</taxon>
        <taxon>Bacillales</taxon>
        <taxon>Paenibacillaceae</taxon>
        <taxon>Paenibacillus</taxon>
    </lineage>
</organism>
<name>A0A2Z2KAW7_9BACL</name>
<keyword evidence="2" id="KW-1185">Reference proteome</keyword>
<dbReference type="EMBL" id="CP021780">
    <property type="protein sequence ID" value="ASA20080.1"/>
    <property type="molecule type" value="Genomic_DNA"/>
</dbReference>